<dbReference type="EMBL" id="VJMH01005209">
    <property type="protein sequence ID" value="KAF0698936.1"/>
    <property type="molecule type" value="Genomic_DNA"/>
</dbReference>
<proteinExistence type="predicted"/>
<evidence type="ECO:0000256" key="2">
    <source>
        <dbReference type="ARBA" id="ARBA00022679"/>
    </source>
</evidence>
<dbReference type="GO" id="GO:0046983">
    <property type="term" value="F:protein dimerization activity"/>
    <property type="evidence" value="ECO:0007669"/>
    <property type="project" value="InterPro"/>
</dbReference>
<evidence type="ECO:0000313" key="8">
    <source>
        <dbReference type="Proteomes" id="UP000332933"/>
    </source>
</evidence>
<dbReference type="Gene3D" id="1.10.10.10">
    <property type="entry name" value="Winged helix-like DNA-binding domain superfamily/Winged helix DNA-binding domain"/>
    <property type="match status" value="1"/>
</dbReference>
<dbReference type="PROSITE" id="PS51683">
    <property type="entry name" value="SAM_OMT_II"/>
    <property type="match status" value="1"/>
</dbReference>
<dbReference type="SUPFAM" id="SSF46785">
    <property type="entry name" value="Winged helix' DNA-binding domain"/>
    <property type="match status" value="1"/>
</dbReference>
<dbReference type="PANTHER" id="PTHR43712">
    <property type="entry name" value="PUTATIVE (AFU_ORTHOLOGUE AFUA_4G14580)-RELATED"/>
    <property type="match status" value="1"/>
</dbReference>
<feature type="domain" description="O-methyltransferase dimerisation" evidence="5">
    <location>
        <begin position="479"/>
        <end position="555"/>
    </location>
</feature>
<protein>
    <submittedName>
        <fullName evidence="7">Aste57867_10458 protein</fullName>
    </submittedName>
</protein>
<dbReference type="Gene3D" id="3.40.50.150">
    <property type="entry name" value="Vaccinia Virus protein VP39"/>
    <property type="match status" value="1"/>
</dbReference>
<keyword evidence="1" id="KW-0489">Methyltransferase</keyword>
<dbReference type="InterPro" id="IPR036388">
    <property type="entry name" value="WH-like_DNA-bd_sf"/>
</dbReference>
<feature type="domain" description="O-methyltransferase C-terminal" evidence="4">
    <location>
        <begin position="579"/>
        <end position="790"/>
    </location>
</feature>
<gene>
    <name evidence="7" type="primary">Aste57867_10458</name>
    <name evidence="6" type="ORF">As57867_010418</name>
    <name evidence="7" type="ORF">ASTE57867_10458</name>
</gene>
<dbReference type="Proteomes" id="UP000332933">
    <property type="component" value="Unassembled WGS sequence"/>
</dbReference>
<dbReference type="OrthoDB" id="1606438at2759"/>
<evidence type="ECO:0000313" key="7">
    <source>
        <dbReference type="EMBL" id="VFT87332.1"/>
    </source>
</evidence>
<evidence type="ECO:0000259" key="4">
    <source>
        <dbReference type="Pfam" id="PF00891"/>
    </source>
</evidence>
<reference evidence="6" key="2">
    <citation type="submission" date="2019-06" db="EMBL/GenBank/DDBJ databases">
        <title>Genomics analysis of Aphanomyces spp. identifies a new class of oomycete effector associated with host adaptation.</title>
        <authorList>
            <person name="Gaulin E."/>
        </authorList>
    </citation>
    <scope>NUCLEOTIDE SEQUENCE</scope>
    <source>
        <strain evidence="6">CBS 578.67</strain>
    </source>
</reference>
<dbReference type="Gene3D" id="1.10.287.1350">
    <property type="match status" value="1"/>
</dbReference>
<name>A0A485KQE3_9STRA</name>
<dbReference type="InterPro" id="IPR036390">
    <property type="entry name" value="WH_DNA-bd_sf"/>
</dbReference>
<dbReference type="Pfam" id="PF08100">
    <property type="entry name" value="Dimerisation"/>
    <property type="match status" value="1"/>
</dbReference>
<evidence type="ECO:0000259" key="5">
    <source>
        <dbReference type="Pfam" id="PF08100"/>
    </source>
</evidence>
<dbReference type="InterPro" id="IPR029063">
    <property type="entry name" value="SAM-dependent_MTases_sf"/>
</dbReference>
<evidence type="ECO:0000256" key="3">
    <source>
        <dbReference type="ARBA" id="ARBA00022691"/>
    </source>
</evidence>
<keyword evidence="8" id="KW-1185">Reference proteome</keyword>
<evidence type="ECO:0000313" key="6">
    <source>
        <dbReference type="EMBL" id="KAF0698936.1"/>
    </source>
</evidence>
<keyword evidence="3" id="KW-0949">S-adenosyl-L-methionine</keyword>
<evidence type="ECO:0000256" key="1">
    <source>
        <dbReference type="ARBA" id="ARBA00022603"/>
    </source>
</evidence>
<dbReference type="GO" id="GO:0032259">
    <property type="term" value="P:methylation"/>
    <property type="evidence" value="ECO:0007669"/>
    <property type="project" value="UniProtKB-KW"/>
</dbReference>
<dbReference type="InterPro" id="IPR016461">
    <property type="entry name" value="COMT-like"/>
</dbReference>
<sequence length="810" mass="91044">MEEPINVDMLTQVDEKLRRRTYIRQFMQKYRGKERQEMEGLKTHVKQLESDLMKLIGLRARRLGRNEARDKENSDSKAMLPWQEVAVAMREARRYALIEQRNLKDKVQWREGVVREMEAWTASFAKLSTATQPRSRLWMETHLPTQSDEAARLGRQWITQHMYNNMDAIFSSQDMHAANTSSYNLPDVAFDDDGTVQFIQRKQCVWNVEMEVVLAMYRDHTCSMFMLDGFVPLDAMTKQDPWMSTTIHEHEPTATHPMYMQWLSGEFHEPDRSVVVVQHIHPSSRRDVQQRNRQIWIECRRVGLKQTRVKFYSIASQRWTTGGGVVPLDDEARGFDLAGWHAVDEVDKEDAFKRMYRVNNARGEKKGHNTRGKHRRPCNNGIWTTLVFRQRVPFGLSMDTCWGRLCKTVADSLFNKEHIVSDMLGNKYEQLFPHTFLLWVVCLSPQTTALAHRSFLTPTPSTMASPPPSPQAILLDKFNQMIAMRCVTAFGTLGLADRLATDGPASAGDLANALHLHPESLFRMLRACANVGVVIQNASAMSDAIFSLTPMGDCLRVDVPGSVRYLLEAWSLPGHWQAFQHFESAVRTGEPATLAAHGTTFWDYVAKHPAEEATFAHAMFDAAGRASAGIFASYEFDPTTKVIVDVGGSHGSLLVGALAKAPADARGILMDLPAVVNAVDPCKQGDRITTVGGDFFHDMLPEGGDVYLIKSVLHDWNDDECVAILQNVAKAGSTGAKVLVIERVMSSTVEPPADRLLSPSIFMDINMMVMVTGRERTTEQYAALLARAGIKWTQSLPTASPFSLVEGIVA</sequence>
<dbReference type="InterPro" id="IPR012967">
    <property type="entry name" value="COMT_dimerisation"/>
</dbReference>
<reference evidence="7 8" key="1">
    <citation type="submission" date="2019-03" db="EMBL/GenBank/DDBJ databases">
        <authorList>
            <person name="Gaulin E."/>
            <person name="Dumas B."/>
        </authorList>
    </citation>
    <scope>NUCLEOTIDE SEQUENCE [LARGE SCALE GENOMIC DNA]</scope>
    <source>
        <strain evidence="7">CBS 568.67</strain>
    </source>
</reference>
<dbReference type="Pfam" id="PF00891">
    <property type="entry name" value="Methyltransf_2"/>
    <property type="match status" value="1"/>
</dbReference>
<organism evidence="7 8">
    <name type="scientific">Aphanomyces stellatus</name>
    <dbReference type="NCBI Taxonomy" id="120398"/>
    <lineage>
        <taxon>Eukaryota</taxon>
        <taxon>Sar</taxon>
        <taxon>Stramenopiles</taxon>
        <taxon>Oomycota</taxon>
        <taxon>Saprolegniomycetes</taxon>
        <taxon>Saprolegniales</taxon>
        <taxon>Verrucalvaceae</taxon>
        <taxon>Aphanomyces</taxon>
    </lineage>
</organism>
<dbReference type="AlphaFoldDB" id="A0A485KQE3"/>
<dbReference type="GO" id="GO:0008171">
    <property type="term" value="F:O-methyltransferase activity"/>
    <property type="evidence" value="ECO:0007669"/>
    <property type="project" value="InterPro"/>
</dbReference>
<dbReference type="SUPFAM" id="SSF53335">
    <property type="entry name" value="S-adenosyl-L-methionine-dependent methyltransferases"/>
    <property type="match status" value="1"/>
</dbReference>
<dbReference type="EMBL" id="CAADRA010005230">
    <property type="protein sequence ID" value="VFT87332.1"/>
    <property type="molecule type" value="Genomic_DNA"/>
</dbReference>
<accession>A0A485KQE3</accession>
<dbReference type="InterPro" id="IPR001077">
    <property type="entry name" value="COMT_C"/>
</dbReference>
<keyword evidence="2" id="KW-0808">Transferase</keyword>
<dbReference type="PANTHER" id="PTHR43712:SF2">
    <property type="entry name" value="O-METHYLTRANSFERASE CICE"/>
    <property type="match status" value="1"/>
</dbReference>